<dbReference type="EMBL" id="JAAAIM010000293">
    <property type="protein sequence ID" value="KAG0290433.1"/>
    <property type="molecule type" value="Genomic_DNA"/>
</dbReference>
<feature type="repeat" description="WD" evidence="4">
    <location>
        <begin position="509"/>
        <end position="549"/>
    </location>
</feature>
<dbReference type="InterPro" id="IPR036047">
    <property type="entry name" value="F-box-like_dom_sf"/>
</dbReference>
<feature type="repeat" description="WD" evidence="4">
    <location>
        <begin position="430"/>
        <end position="469"/>
    </location>
</feature>
<dbReference type="InterPro" id="IPR051075">
    <property type="entry name" value="SCF_subunit_WD-repeat"/>
</dbReference>
<dbReference type="PROSITE" id="PS00678">
    <property type="entry name" value="WD_REPEATS_1"/>
    <property type="match status" value="4"/>
</dbReference>
<feature type="compositionally biased region" description="Basic residues" evidence="5">
    <location>
        <begin position="281"/>
        <end position="291"/>
    </location>
</feature>
<evidence type="ECO:0000256" key="2">
    <source>
        <dbReference type="ARBA" id="ARBA00022737"/>
    </source>
</evidence>
<feature type="repeat" description="WD" evidence="4">
    <location>
        <begin position="692"/>
        <end position="727"/>
    </location>
</feature>
<dbReference type="InterPro" id="IPR001680">
    <property type="entry name" value="WD40_rpt"/>
</dbReference>
<evidence type="ECO:0000256" key="1">
    <source>
        <dbReference type="ARBA" id="ARBA00022574"/>
    </source>
</evidence>
<keyword evidence="3" id="KW-0833">Ubl conjugation pathway</keyword>
<dbReference type="PROSITE" id="PS50181">
    <property type="entry name" value="FBOX"/>
    <property type="match status" value="1"/>
</dbReference>
<keyword evidence="8" id="KW-1185">Reference proteome</keyword>
<dbReference type="PROSITE" id="PS50082">
    <property type="entry name" value="WD_REPEATS_2"/>
    <property type="match status" value="7"/>
</dbReference>
<dbReference type="Gene3D" id="2.130.10.10">
    <property type="entry name" value="YVTN repeat-like/Quinoprotein amine dehydrogenase"/>
    <property type="match status" value="2"/>
</dbReference>
<dbReference type="InterPro" id="IPR001810">
    <property type="entry name" value="F-box_dom"/>
</dbReference>
<evidence type="ECO:0000313" key="8">
    <source>
        <dbReference type="Proteomes" id="UP001194696"/>
    </source>
</evidence>
<keyword evidence="2" id="KW-0677">Repeat</keyword>
<feature type="region of interest" description="Disordered" evidence="5">
    <location>
        <begin position="578"/>
        <end position="622"/>
    </location>
</feature>
<sequence length="727" mass="81292">MAYDSPSPADTAELLAPSLCLNPDAIEDLAPVQPSEANLLPDSFPTLSWSEQSSADHRAAKAEKRLCYRHRPDLRSKRAADEIQLDQLQQDIKRLPHKDQQIISHIWSLFGSAPSSHRQLVLSGLLTQCCVPQLSFLSNHLQPLLRIDFLSITPPEIAFRILSYLDATSLCHAAQVCKSWKRLADDDVVWHRMCEQHIGLKCTKCGWGLPLLEKKKVRSKRQLDQHQQQLQYQHQQQQQALQYQQQQQLAQSQQIQEIQVDEASHVNGHTVDESDHEDHHDHHHINHTHGHGHSDGSNRVDTTPPHPSPPTSTASLSPTDSTPPSGWPTRRRSAPNDNDNEADTDRSQKRAQPPVKPAELVTKRPWKEIYSERLIVERNWRKRNYRLKAFRGHTDGVMCLQFDDSFLITGSYDNTAKVWNIETGECLRTLTGHALCVRALHFDEAKLITGSMDRTLKIWNYHTGQCIRTLQGHTDGVVTLDFDSRILASGSADATIKIWNFATGECSTLKGHAHLVNKVQIFKKNLLVSASDDTTVKLWDIATRTCLRTFKGHVGRVQCLQTSGDALISIIADRIRKRPQESTQSNSSQQGANGPVCSINRSGVVENAPPSPLHDANSDSETRSMMPVIVTGGLDNTLKIWDADMGECLNTLFGHVEGVWSLAFDKLRIVSGSLDRTIKVWDTESGRCLYTLTGHDGPVTCVGLGDTRIVSGSDDGVVFVWDYGVHS</sequence>
<feature type="repeat" description="WD" evidence="4">
    <location>
        <begin position="629"/>
        <end position="651"/>
    </location>
</feature>
<keyword evidence="1 4" id="KW-0853">WD repeat</keyword>
<dbReference type="SMART" id="SM00256">
    <property type="entry name" value="FBOX"/>
    <property type="match status" value="1"/>
</dbReference>
<feature type="compositionally biased region" description="Polar residues" evidence="5">
    <location>
        <begin position="581"/>
        <end position="592"/>
    </location>
</feature>
<feature type="domain" description="F-box" evidence="6">
    <location>
        <begin position="147"/>
        <end position="193"/>
    </location>
</feature>
<protein>
    <recommendedName>
        <fullName evidence="6">F-box domain-containing protein</fullName>
    </recommendedName>
</protein>
<feature type="compositionally biased region" description="Low complexity" evidence="5">
    <location>
        <begin position="311"/>
        <end position="324"/>
    </location>
</feature>
<evidence type="ECO:0000256" key="4">
    <source>
        <dbReference type="PROSITE-ProRule" id="PRU00221"/>
    </source>
</evidence>
<name>A0ABQ7K3L5_9FUNG</name>
<feature type="repeat" description="WD" evidence="4">
    <location>
        <begin position="470"/>
        <end position="509"/>
    </location>
</feature>
<accession>A0ABQ7K3L5</accession>
<dbReference type="Pfam" id="PF00400">
    <property type="entry name" value="WD40"/>
    <property type="match status" value="7"/>
</dbReference>
<dbReference type="Proteomes" id="UP001194696">
    <property type="component" value="Unassembled WGS sequence"/>
</dbReference>
<evidence type="ECO:0000313" key="7">
    <source>
        <dbReference type="EMBL" id="KAG0290433.1"/>
    </source>
</evidence>
<dbReference type="InterPro" id="IPR036322">
    <property type="entry name" value="WD40_repeat_dom_sf"/>
</dbReference>
<organism evidence="7 8">
    <name type="scientific">Linnemannia gamsii</name>
    <dbReference type="NCBI Taxonomy" id="64522"/>
    <lineage>
        <taxon>Eukaryota</taxon>
        <taxon>Fungi</taxon>
        <taxon>Fungi incertae sedis</taxon>
        <taxon>Mucoromycota</taxon>
        <taxon>Mortierellomycotina</taxon>
        <taxon>Mortierellomycetes</taxon>
        <taxon>Mortierellales</taxon>
        <taxon>Mortierellaceae</taxon>
        <taxon>Linnemannia</taxon>
    </lineage>
</organism>
<dbReference type="InterPro" id="IPR020472">
    <property type="entry name" value="WD40_PAC1"/>
</dbReference>
<evidence type="ECO:0000259" key="6">
    <source>
        <dbReference type="PROSITE" id="PS50181"/>
    </source>
</evidence>
<dbReference type="InterPro" id="IPR019775">
    <property type="entry name" value="WD40_repeat_CS"/>
</dbReference>
<dbReference type="CDD" id="cd22147">
    <property type="entry name" value="F-box_SpPof1-like"/>
    <property type="match status" value="1"/>
</dbReference>
<dbReference type="SUPFAM" id="SSF81383">
    <property type="entry name" value="F-box domain"/>
    <property type="match status" value="1"/>
</dbReference>
<feature type="repeat" description="WD" evidence="4">
    <location>
        <begin position="652"/>
        <end position="691"/>
    </location>
</feature>
<evidence type="ECO:0000256" key="3">
    <source>
        <dbReference type="ARBA" id="ARBA00022786"/>
    </source>
</evidence>
<dbReference type="PRINTS" id="PR00320">
    <property type="entry name" value="GPROTEINBRPT"/>
</dbReference>
<dbReference type="CDD" id="cd00200">
    <property type="entry name" value="WD40"/>
    <property type="match status" value="1"/>
</dbReference>
<feature type="region of interest" description="Disordered" evidence="5">
    <location>
        <begin position="269"/>
        <end position="359"/>
    </location>
</feature>
<reference evidence="7 8" key="1">
    <citation type="journal article" date="2020" name="Fungal Divers.">
        <title>Resolving the Mortierellaceae phylogeny through synthesis of multi-gene phylogenetics and phylogenomics.</title>
        <authorList>
            <person name="Vandepol N."/>
            <person name="Liber J."/>
            <person name="Desiro A."/>
            <person name="Na H."/>
            <person name="Kennedy M."/>
            <person name="Barry K."/>
            <person name="Grigoriev I.V."/>
            <person name="Miller A.N."/>
            <person name="O'Donnell K."/>
            <person name="Stajich J.E."/>
            <person name="Bonito G."/>
        </authorList>
    </citation>
    <scope>NUCLEOTIDE SEQUENCE [LARGE SCALE GENOMIC DNA]</scope>
    <source>
        <strain evidence="7 8">AD045</strain>
    </source>
</reference>
<dbReference type="InterPro" id="IPR015943">
    <property type="entry name" value="WD40/YVTN_repeat-like_dom_sf"/>
</dbReference>
<proteinExistence type="predicted"/>
<dbReference type="Pfam" id="PF12937">
    <property type="entry name" value="F-box-like"/>
    <property type="match status" value="1"/>
</dbReference>
<dbReference type="Gene3D" id="1.20.1280.50">
    <property type="match status" value="1"/>
</dbReference>
<feature type="repeat" description="WD" evidence="4">
    <location>
        <begin position="390"/>
        <end position="429"/>
    </location>
</feature>
<comment type="caution">
    <text evidence="7">The sequence shown here is derived from an EMBL/GenBank/DDBJ whole genome shotgun (WGS) entry which is preliminary data.</text>
</comment>
<dbReference type="PANTHER" id="PTHR19872:SF9">
    <property type="entry name" value="UBIQUITIN-BINDING SDF UBIQUITIN LIGASE COMPLEX SUBUNIT"/>
    <property type="match status" value="1"/>
</dbReference>
<dbReference type="SMART" id="SM00320">
    <property type="entry name" value="WD40"/>
    <property type="match status" value="7"/>
</dbReference>
<evidence type="ECO:0000256" key="5">
    <source>
        <dbReference type="SAM" id="MobiDB-lite"/>
    </source>
</evidence>
<dbReference type="PANTHER" id="PTHR19872">
    <property type="entry name" value="UBIQUITIN LIGASE SPECIFICITY FACTOR/HREP PROTEIN"/>
    <property type="match status" value="1"/>
</dbReference>
<feature type="compositionally biased region" description="Basic and acidic residues" evidence="5">
    <location>
        <begin position="270"/>
        <end position="280"/>
    </location>
</feature>
<gene>
    <name evidence="7" type="ORF">BGZ96_006093</name>
</gene>
<dbReference type="SUPFAM" id="SSF50978">
    <property type="entry name" value="WD40 repeat-like"/>
    <property type="match status" value="1"/>
</dbReference>
<dbReference type="PROSITE" id="PS50294">
    <property type="entry name" value="WD_REPEATS_REGION"/>
    <property type="match status" value="6"/>
</dbReference>